<protein>
    <submittedName>
        <fullName evidence="2">Uncharacterized protein</fullName>
    </submittedName>
</protein>
<dbReference type="EMBL" id="BTGU01002792">
    <property type="protein sequence ID" value="GMN21956.1"/>
    <property type="molecule type" value="Genomic_DNA"/>
</dbReference>
<reference evidence="2" key="1">
    <citation type="submission" date="2023-07" db="EMBL/GenBank/DDBJ databases">
        <title>draft genome sequence of fig (Ficus carica).</title>
        <authorList>
            <person name="Takahashi T."/>
            <person name="Nishimura K."/>
        </authorList>
    </citation>
    <scope>NUCLEOTIDE SEQUENCE</scope>
</reference>
<name>A0AA88CM88_FICCA</name>
<evidence type="ECO:0000256" key="1">
    <source>
        <dbReference type="SAM" id="MobiDB-lite"/>
    </source>
</evidence>
<keyword evidence="4" id="KW-1185">Reference proteome</keyword>
<feature type="compositionally biased region" description="Low complexity" evidence="1">
    <location>
        <begin position="26"/>
        <end position="35"/>
    </location>
</feature>
<dbReference type="AlphaFoldDB" id="A0AA88CM88"/>
<gene>
    <name evidence="2" type="ORF">TIFTF001_043428</name>
    <name evidence="3" type="ORF">TIFTF001_043429</name>
</gene>
<evidence type="ECO:0000313" key="3">
    <source>
        <dbReference type="EMBL" id="GMN21968.1"/>
    </source>
</evidence>
<organism evidence="2 4">
    <name type="scientific">Ficus carica</name>
    <name type="common">Common fig</name>
    <dbReference type="NCBI Taxonomy" id="3494"/>
    <lineage>
        <taxon>Eukaryota</taxon>
        <taxon>Viridiplantae</taxon>
        <taxon>Streptophyta</taxon>
        <taxon>Embryophyta</taxon>
        <taxon>Tracheophyta</taxon>
        <taxon>Spermatophyta</taxon>
        <taxon>Magnoliopsida</taxon>
        <taxon>eudicotyledons</taxon>
        <taxon>Gunneridae</taxon>
        <taxon>Pentapetalae</taxon>
        <taxon>rosids</taxon>
        <taxon>fabids</taxon>
        <taxon>Rosales</taxon>
        <taxon>Moraceae</taxon>
        <taxon>Ficeae</taxon>
        <taxon>Ficus</taxon>
    </lineage>
</organism>
<proteinExistence type="predicted"/>
<evidence type="ECO:0000313" key="2">
    <source>
        <dbReference type="EMBL" id="GMN21956.1"/>
    </source>
</evidence>
<dbReference type="Proteomes" id="UP001187192">
    <property type="component" value="Unassembled WGS sequence"/>
</dbReference>
<sequence length="61" mass="6691">MVIKAVSASPAIWPPRDSRPRPSPPGRSGSICPSPTGSRRWSQGIEEGGRRRRWVHSAQSL</sequence>
<feature type="region of interest" description="Disordered" evidence="1">
    <location>
        <begin position="1"/>
        <end position="61"/>
    </location>
</feature>
<evidence type="ECO:0000313" key="4">
    <source>
        <dbReference type="Proteomes" id="UP001187192"/>
    </source>
</evidence>
<comment type="caution">
    <text evidence="2">The sequence shown here is derived from an EMBL/GenBank/DDBJ whole genome shotgun (WGS) entry which is preliminary data.</text>
</comment>
<dbReference type="EMBL" id="BTGU01002793">
    <property type="protein sequence ID" value="GMN21968.1"/>
    <property type="molecule type" value="Genomic_DNA"/>
</dbReference>
<accession>A0AA88CM88</accession>